<sequence length="126" mass="12822">MPHVPTGGPSGAVPDAWRALLARTWYRTMPLALRHSRFLAALYAAHALADSSGALLDEGGAPVDLEDLARSCGAGLETARRHLDAALAAGVLADRSGVLHLVPSAVPDWTAAAELLAAGAPAGRAA</sequence>
<proteinExistence type="predicted"/>
<organism evidence="1 2">
    <name type="scientific">Streptomyces taklimakanensis</name>
    <dbReference type="NCBI Taxonomy" id="2569853"/>
    <lineage>
        <taxon>Bacteria</taxon>
        <taxon>Bacillati</taxon>
        <taxon>Actinomycetota</taxon>
        <taxon>Actinomycetes</taxon>
        <taxon>Kitasatosporales</taxon>
        <taxon>Streptomycetaceae</taxon>
        <taxon>Streptomyces</taxon>
    </lineage>
</organism>
<dbReference type="EMBL" id="WIXO01000003">
    <property type="protein sequence ID" value="MTE22621.1"/>
    <property type="molecule type" value="Genomic_DNA"/>
</dbReference>
<evidence type="ECO:0000313" key="2">
    <source>
        <dbReference type="Proteomes" id="UP000473014"/>
    </source>
</evidence>
<comment type="caution">
    <text evidence="1">The sequence shown here is derived from an EMBL/GenBank/DDBJ whole genome shotgun (WGS) entry which is preliminary data.</text>
</comment>
<name>A0A6G2BK10_9ACTN</name>
<dbReference type="AlphaFoldDB" id="A0A6G2BK10"/>
<protein>
    <submittedName>
        <fullName evidence="1">Uncharacterized protein</fullName>
    </submittedName>
</protein>
<keyword evidence="2" id="KW-1185">Reference proteome</keyword>
<dbReference type="Proteomes" id="UP000473014">
    <property type="component" value="Unassembled WGS sequence"/>
</dbReference>
<reference evidence="1 2" key="1">
    <citation type="submission" date="2019-11" db="EMBL/GenBank/DDBJ databases">
        <authorList>
            <person name="Yuan L."/>
        </authorList>
    </citation>
    <scope>NUCLEOTIDE SEQUENCE [LARGE SCALE GENOMIC DNA]</scope>
    <source>
        <strain evidence="1 2">TRM43335</strain>
    </source>
</reference>
<accession>A0A6G2BK10</accession>
<evidence type="ECO:0000313" key="1">
    <source>
        <dbReference type="EMBL" id="MTE22621.1"/>
    </source>
</evidence>
<dbReference type="RefSeq" id="WP_155074342.1">
    <property type="nucleotide sequence ID" value="NZ_WIXO01000003.1"/>
</dbReference>
<gene>
    <name evidence="1" type="ORF">F0L17_26705</name>
</gene>